<proteinExistence type="predicted"/>
<dbReference type="EMBL" id="CBMI010002731">
    <property type="protein sequence ID" value="CEG05030.1"/>
    <property type="molecule type" value="Genomic_DNA"/>
</dbReference>
<gene>
    <name evidence="2" type="ORF">BN850_0090330</name>
</gene>
<feature type="region of interest" description="Disordered" evidence="1">
    <location>
        <begin position="241"/>
        <end position="264"/>
    </location>
</feature>
<evidence type="ECO:0000313" key="2">
    <source>
        <dbReference type="EMBL" id="CEG05030.1"/>
    </source>
</evidence>
<sequence length="307" mass="34222">MSHPGSGYDQLPDFKREHLPDIRDLIEDEVSAGHFEKGRASAWKQRGEITRNPTNIHETILKHVKPVPCGSHALDRKGNPLYVELVFRGINGNAQLIQSAVNMCESLGSTDRTLKEMIKAVGKQKTLNQVYIPADFSHPYGIFFKYLADTSHINRLKGLIINMIGGQNAIMCSACIKSYLSNVTIKKEHFLHPFHACKSISGFADGACGCCVWRGEGTCEWSIVKGYVATHANEGTPTWRLGGAATSGREDPQGYSKDQLNSQSAPRLTYNWPVLRKPGENAEEYDKRVKVVTDEIYKRLEGMDLLD</sequence>
<evidence type="ECO:0000256" key="1">
    <source>
        <dbReference type="SAM" id="MobiDB-lite"/>
    </source>
</evidence>
<comment type="caution">
    <text evidence="2">The sequence shown here is derived from an EMBL/GenBank/DDBJ whole genome shotgun (WGS) entry which is preliminary data.</text>
</comment>
<organism evidence="2">
    <name type="scientific">Fusarium clavum</name>
    <dbReference type="NCBI Taxonomy" id="2594811"/>
    <lineage>
        <taxon>Eukaryota</taxon>
        <taxon>Fungi</taxon>
        <taxon>Dikarya</taxon>
        <taxon>Ascomycota</taxon>
        <taxon>Pezizomycotina</taxon>
        <taxon>Sordariomycetes</taxon>
        <taxon>Hypocreomycetidae</taxon>
        <taxon>Hypocreales</taxon>
        <taxon>Nectriaceae</taxon>
        <taxon>Fusarium</taxon>
        <taxon>Fusarium incarnatum-equiseti species complex</taxon>
    </lineage>
</organism>
<name>A0A090MH81_9HYPO</name>
<reference evidence="2" key="1">
    <citation type="submission" date="2013-05" db="EMBL/GenBank/DDBJ databases">
        <title>Draft genome sequences of six wheat associated Fusarium spp. isolates.</title>
        <authorList>
            <person name="Moolhuijzen P.M."/>
            <person name="Manners J.M."/>
            <person name="Wilcox S."/>
            <person name="Bellgard M.I."/>
            <person name="Gardiner D.M."/>
        </authorList>
    </citation>
    <scope>NUCLEOTIDE SEQUENCE</scope>
    <source>
        <strain evidence="2">CS3069</strain>
    </source>
</reference>
<accession>A0A090MH81</accession>
<protein>
    <submittedName>
        <fullName evidence="2">WGS project CBMI000000000 data, contig CS3069_c002733</fullName>
    </submittedName>
</protein>
<dbReference type="AlphaFoldDB" id="A0A090MH81"/>